<dbReference type="GeneID" id="7204529"/>
<accession>B5Y3Q0</accession>
<evidence type="ECO:0000313" key="2">
    <source>
        <dbReference type="Proteomes" id="UP000000759"/>
    </source>
</evidence>
<dbReference type="EMBL" id="CP001141">
    <property type="protein sequence ID" value="ACI65348.1"/>
    <property type="molecule type" value="Genomic_DNA"/>
</dbReference>
<reference evidence="1 2" key="1">
    <citation type="journal article" date="2008" name="Nature">
        <title>The Phaeodactylum genome reveals the evolutionary history of diatom genomes.</title>
        <authorList>
            <person name="Bowler C."/>
            <person name="Allen A.E."/>
            <person name="Badger J.H."/>
            <person name="Grimwood J."/>
            <person name="Jabbari K."/>
            <person name="Kuo A."/>
            <person name="Maheswari U."/>
            <person name="Martens C."/>
            <person name="Maumus F."/>
            <person name="Otillar R.P."/>
            <person name="Rayko E."/>
            <person name="Salamov A."/>
            <person name="Vandepoele K."/>
            <person name="Beszteri B."/>
            <person name="Gruber A."/>
            <person name="Heijde M."/>
            <person name="Katinka M."/>
            <person name="Mock T."/>
            <person name="Valentin K."/>
            <person name="Verret F."/>
            <person name="Berges J.A."/>
            <person name="Brownlee C."/>
            <person name="Cadoret J.P."/>
            <person name="Chiovitti A."/>
            <person name="Choi C.J."/>
            <person name="Coesel S."/>
            <person name="De Martino A."/>
            <person name="Detter J.C."/>
            <person name="Durkin C."/>
            <person name="Falciatore A."/>
            <person name="Fournet J."/>
            <person name="Haruta M."/>
            <person name="Huysman M.J."/>
            <person name="Jenkins B.D."/>
            <person name="Jiroutova K."/>
            <person name="Jorgensen R.E."/>
            <person name="Joubert Y."/>
            <person name="Kaplan A."/>
            <person name="Kroger N."/>
            <person name="Kroth P.G."/>
            <person name="La Roche J."/>
            <person name="Lindquist E."/>
            <person name="Lommer M."/>
            <person name="Martin-Jezequel V."/>
            <person name="Lopez P.J."/>
            <person name="Lucas S."/>
            <person name="Mangogna M."/>
            <person name="McGinnis K."/>
            <person name="Medlin L.K."/>
            <person name="Montsant A."/>
            <person name="Oudot-Le Secq M.P."/>
            <person name="Napoli C."/>
            <person name="Obornik M."/>
            <person name="Parker M.S."/>
            <person name="Petit J.L."/>
            <person name="Porcel B.M."/>
            <person name="Poulsen N."/>
            <person name="Robison M."/>
            <person name="Rychlewski L."/>
            <person name="Rynearson T.A."/>
            <person name="Schmutz J."/>
            <person name="Shapiro H."/>
            <person name="Siaut M."/>
            <person name="Stanley M."/>
            <person name="Sussman M.R."/>
            <person name="Taylor A.R."/>
            <person name="Vardi A."/>
            <person name="von Dassow P."/>
            <person name="Vyverman W."/>
            <person name="Willis A."/>
            <person name="Wyrwicz L.S."/>
            <person name="Rokhsar D.S."/>
            <person name="Weissenbach J."/>
            <person name="Armbrust E.V."/>
            <person name="Green B.R."/>
            <person name="Van de Peer Y."/>
            <person name="Grigoriev I.V."/>
        </authorList>
    </citation>
    <scope>NUCLEOTIDE SEQUENCE [LARGE SCALE GENOMIC DNA]</scope>
    <source>
        <strain evidence="1 2">CCAP 1055/1</strain>
    </source>
</reference>
<dbReference type="Proteomes" id="UP000000759">
    <property type="component" value="Chromosome 11"/>
</dbReference>
<gene>
    <name evidence="1" type="ORF">PHATR_46763</name>
</gene>
<organism evidence="1 2">
    <name type="scientific">Phaeodactylum tricornutum (strain CCAP 1055/1)</name>
    <dbReference type="NCBI Taxonomy" id="556484"/>
    <lineage>
        <taxon>Eukaryota</taxon>
        <taxon>Sar</taxon>
        <taxon>Stramenopiles</taxon>
        <taxon>Ochrophyta</taxon>
        <taxon>Bacillariophyta</taxon>
        <taxon>Bacillariophyceae</taxon>
        <taxon>Bacillariophycidae</taxon>
        <taxon>Naviculales</taxon>
        <taxon>Phaeodactylaceae</taxon>
        <taxon>Phaeodactylum</taxon>
    </lineage>
</organism>
<dbReference type="HOGENOM" id="CLU_907508_0_0_1"/>
<dbReference type="KEGG" id="pti:PHATR_46763"/>
<sequence length="307" mass="34843">MTAQGHQATQDLLDDRLGTRSMGRRLTEICYHDLTRHKAEETRLITPLTLRIGEIALARQIAAFEQDLLTQQEQQHISTRSTGNFHREAVEKAFRDRNIPQLVTMLRDAVLRHQARVQERVLHALRALLESPREGSKDQAYFKNCMVNCGVLQGIADCMARHPDSSKIQRHATAILLNLPFFDPRNDIDKSPVNATNERILRDSRQAVDVTMVDLMVQAGCLELMLVAVQTNAYDVHYIVPGDEEGNYERSLANIQIPIVCRGIDVRSSRLLKSFSFLRQCMASLLSDNQMSPKTLASFLHPQMDTK</sequence>
<protein>
    <submittedName>
        <fullName evidence="1">Uncharacterized protein</fullName>
    </submittedName>
</protein>
<dbReference type="SUPFAM" id="SSF48371">
    <property type="entry name" value="ARM repeat"/>
    <property type="match status" value="1"/>
</dbReference>
<reference evidence="2" key="2">
    <citation type="submission" date="2008-08" db="EMBL/GenBank/DDBJ databases">
        <authorList>
            <consortium name="Diatom Consortium"/>
            <person name="Grigoriev I."/>
            <person name="Grimwood J."/>
            <person name="Kuo A."/>
            <person name="Otillar R.P."/>
            <person name="Salamov A."/>
            <person name="Detter J.C."/>
            <person name="Lindquist E."/>
            <person name="Shapiro H."/>
            <person name="Lucas S."/>
            <person name="Glavina del Rio T."/>
            <person name="Pitluck S."/>
            <person name="Rokhsar D."/>
            <person name="Bowler C."/>
        </authorList>
    </citation>
    <scope>GENOME REANNOTATION</scope>
    <source>
        <strain evidence="2">CCAP 1055/1</strain>
    </source>
</reference>
<dbReference type="InParanoid" id="B5Y3Q0"/>
<dbReference type="InterPro" id="IPR011989">
    <property type="entry name" value="ARM-like"/>
</dbReference>
<evidence type="ECO:0000313" key="1">
    <source>
        <dbReference type="EMBL" id="ACI65348.1"/>
    </source>
</evidence>
<dbReference type="RefSeq" id="XP_002185878.1">
    <property type="nucleotide sequence ID" value="XM_002185842.1"/>
</dbReference>
<dbReference type="AlphaFoldDB" id="B5Y3Q0"/>
<proteinExistence type="predicted"/>
<keyword evidence="2" id="KW-1185">Reference proteome</keyword>
<name>B5Y3Q0_PHATC</name>
<dbReference type="Gene3D" id="1.25.10.10">
    <property type="entry name" value="Leucine-rich Repeat Variant"/>
    <property type="match status" value="1"/>
</dbReference>
<dbReference type="InterPro" id="IPR016024">
    <property type="entry name" value="ARM-type_fold"/>
</dbReference>
<dbReference type="PaxDb" id="2850-Phatr46763"/>